<organism evidence="13 14">
    <name type="scientific">Aromia moschata</name>
    <dbReference type="NCBI Taxonomy" id="1265417"/>
    <lineage>
        <taxon>Eukaryota</taxon>
        <taxon>Metazoa</taxon>
        <taxon>Ecdysozoa</taxon>
        <taxon>Arthropoda</taxon>
        <taxon>Hexapoda</taxon>
        <taxon>Insecta</taxon>
        <taxon>Pterygota</taxon>
        <taxon>Neoptera</taxon>
        <taxon>Endopterygota</taxon>
        <taxon>Coleoptera</taxon>
        <taxon>Polyphaga</taxon>
        <taxon>Cucujiformia</taxon>
        <taxon>Chrysomeloidea</taxon>
        <taxon>Cerambycidae</taxon>
        <taxon>Cerambycinae</taxon>
        <taxon>Callichromatini</taxon>
        <taxon>Aromia</taxon>
    </lineage>
</organism>
<keyword evidence="9 10" id="KW-0807">Transducer</keyword>
<dbReference type="InterPro" id="IPR017452">
    <property type="entry name" value="GPCR_Rhodpsn_7TM"/>
</dbReference>
<reference evidence="13" key="1">
    <citation type="journal article" date="2023" name="Insect Mol. Biol.">
        <title>Genome sequencing provides insights into the evolution of gene families encoding plant cell wall-degrading enzymes in longhorned beetles.</title>
        <authorList>
            <person name="Shin N.R."/>
            <person name="Okamura Y."/>
            <person name="Kirsch R."/>
            <person name="Pauchet Y."/>
        </authorList>
    </citation>
    <scope>NUCLEOTIDE SEQUENCE</scope>
    <source>
        <strain evidence="13">AMC_N1</strain>
    </source>
</reference>
<dbReference type="GO" id="GO:0004930">
    <property type="term" value="F:G protein-coupled receptor activity"/>
    <property type="evidence" value="ECO:0007669"/>
    <property type="project" value="UniProtKB-KW"/>
</dbReference>
<dbReference type="EMBL" id="JAPWTK010000860">
    <property type="protein sequence ID" value="KAJ8935605.1"/>
    <property type="molecule type" value="Genomic_DNA"/>
</dbReference>
<dbReference type="PANTHER" id="PTHR24249">
    <property type="entry name" value="HISTAMINE RECEPTOR-RELATED G-PROTEIN COUPLED RECEPTOR"/>
    <property type="match status" value="1"/>
</dbReference>
<dbReference type="Gene3D" id="1.20.1070.10">
    <property type="entry name" value="Rhodopsin 7-helix transmembrane proteins"/>
    <property type="match status" value="1"/>
</dbReference>
<evidence type="ECO:0000256" key="8">
    <source>
        <dbReference type="ARBA" id="ARBA00023170"/>
    </source>
</evidence>
<evidence type="ECO:0000256" key="1">
    <source>
        <dbReference type="ARBA" id="ARBA00004651"/>
    </source>
</evidence>
<dbReference type="PANTHER" id="PTHR24249:SF414">
    <property type="entry name" value="LP14436P"/>
    <property type="match status" value="1"/>
</dbReference>
<dbReference type="PROSITE" id="PS00237">
    <property type="entry name" value="G_PROTEIN_RECEP_F1_1"/>
    <property type="match status" value="1"/>
</dbReference>
<dbReference type="GO" id="GO:0005886">
    <property type="term" value="C:plasma membrane"/>
    <property type="evidence" value="ECO:0007669"/>
    <property type="project" value="UniProtKB-SubCell"/>
</dbReference>
<evidence type="ECO:0000256" key="3">
    <source>
        <dbReference type="ARBA" id="ARBA00022475"/>
    </source>
</evidence>
<keyword evidence="14" id="KW-1185">Reference proteome</keyword>
<feature type="transmembrane region" description="Helical" evidence="11">
    <location>
        <begin position="97"/>
        <end position="118"/>
    </location>
</feature>
<keyword evidence="7 11" id="KW-0472">Membrane</keyword>
<keyword evidence="6 10" id="KW-0297">G-protein coupled receptor</keyword>
<feature type="transmembrane region" description="Helical" evidence="11">
    <location>
        <begin position="61"/>
        <end position="85"/>
    </location>
</feature>
<evidence type="ECO:0000256" key="7">
    <source>
        <dbReference type="ARBA" id="ARBA00023136"/>
    </source>
</evidence>
<dbReference type="PROSITE" id="PS50262">
    <property type="entry name" value="G_PROTEIN_RECEP_F1_2"/>
    <property type="match status" value="1"/>
</dbReference>
<evidence type="ECO:0000256" key="9">
    <source>
        <dbReference type="ARBA" id="ARBA00023224"/>
    </source>
</evidence>
<dbReference type="Pfam" id="PF00001">
    <property type="entry name" value="7tm_1"/>
    <property type="match status" value="1"/>
</dbReference>
<evidence type="ECO:0000256" key="10">
    <source>
        <dbReference type="RuleBase" id="RU000688"/>
    </source>
</evidence>
<evidence type="ECO:0000256" key="4">
    <source>
        <dbReference type="ARBA" id="ARBA00022692"/>
    </source>
</evidence>
<dbReference type="InterPro" id="IPR050569">
    <property type="entry name" value="TAAR"/>
</dbReference>
<evidence type="ECO:0000313" key="13">
    <source>
        <dbReference type="EMBL" id="KAJ8935605.1"/>
    </source>
</evidence>
<dbReference type="SUPFAM" id="SSF81321">
    <property type="entry name" value="Family A G protein-coupled receptor-like"/>
    <property type="match status" value="1"/>
</dbReference>
<name>A0AAV8XAT9_9CUCU</name>
<gene>
    <name evidence="13" type="ORF">NQ318_017343</name>
</gene>
<evidence type="ECO:0000256" key="5">
    <source>
        <dbReference type="ARBA" id="ARBA00022989"/>
    </source>
</evidence>
<keyword evidence="4 10" id="KW-0812">Transmembrane</keyword>
<dbReference type="AlphaFoldDB" id="A0AAV8XAT9"/>
<feature type="transmembrane region" description="Helical" evidence="11">
    <location>
        <begin position="139"/>
        <end position="160"/>
    </location>
</feature>
<keyword evidence="3" id="KW-1003">Cell membrane</keyword>
<comment type="similarity">
    <text evidence="2 10">Belongs to the G-protein coupled receptor 1 family.</text>
</comment>
<keyword evidence="8 10" id="KW-0675">Receptor</keyword>
<evidence type="ECO:0000313" key="14">
    <source>
        <dbReference type="Proteomes" id="UP001162162"/>
    </source>
</evidence>
<dbReference type="Proteomes" id="UP001162162">
    <property type="component" value="Unassembled WGS sequence"/>
</dbReference>
<proteinExistence type="inferred from homology"/>
<evidence type="ECO:0000256" key="6">
    <source>
        <dbReference type="ARBA" id="ARBA00023040"/>
    </source>
</evidence>
<feature type="domain" description="G-protein coupled receptors family 1 profile" evidence="12">
    <location>
        <begin position="39"/>
        <end position="248"/>
    </location>
</feature>
<feature type="transmembrane region" description="Helical" evidence="11">
    <location>
        <begin position="23"/>
        <end position="49"/>
    </location>
</feature>
<sequence>METASVLSNRTGEDNNCSYCGTVLWMFVNVFIAFAAVLGNTLTISAILLSKKLSSMISNHFVFSLAVSDALVGFSVPYHMCFYVYEDFGKKETNCLLRFVLTSFACASSICNLLFIATDRYIAIVYPLHYSRYMLRRTAACLIAIGWMASFAMATVPIVWNDWHEGVACEVINVLPNNYLKFIVCPMFVLIWLMMLMLYTRICREASGHAKRIRSTASVPSALTIRDSKSFQVNSYDPTYDISSLPSS</sequence>
<dbReference type="InterPro" id="IPR000276">
    <property type="entry name" value="GPCR_Rhodpsn"/>
</dbReference>
<dbReference type="CDD" id="cd00637">
    <property type="entry name" value="7tm_classA_rhodopsin-like"/>
    <property type="match status" value="1"/>
</dbReference>
<feature type="transmembrane region" description="Helical" evidence="11">
    <location>
        <begin position="180"/>
        <end position="199"/>
    </location>
</feature>
<dbReference type="PRINTS" id="PR00237">
    <property type="entry name" value="GPCRRHODOPSN"/>
</dbReference>
<protein>
    <recommendedName>
        <fullName evidence="12">G-protein coupled receptors family 1 profile domain-containing protein</fullName>
    </recommendedName>
</protein>
<keyword evidence="5 11" id="KW-1133">Transmembrane helix</keyword>
<evidence type="ECO:0000259" key="12">
    <source>
        <dbReference type="PROSITE" id="PS50262"/>
    </source>
</evidence>
<evidence type="ECO:0000256" key="11">
    <source>
        <dbReference type="SAM" id="Phobius"/>
    </source>
</evidence>
<accession>A0AAV8XAT9</accession>
<evidence type="ECO:0000256" key="2">
    <source>
        <dbReference type="ARBA" id="ARBA00010663"/>
    </source>
</evidence>
<comment type="caution">
    <text evidence="13">The sequence shown here is derived from an EMBL/GenBank/DDBJ whole genome shotgun (WGS) entry which is preliminary data.</text>
</comment>
<comment type="subcellular location">
    <subcellularLocation>
        <location evidence="1">Cell membrane</location>
        <topology evidence="1">Multi-pass membrane protein</topology>
    </subcellularLocation>
</comment>